<comment type="similarity">
    <text evidence="8">Belongs to the MurCDEF family. MurF subfamily.</text>
</comment>
<feature type="binding site" evidence="7">
    <location>
        <position position="35"/>
    </location>
    <ligand>
        <name>UDP-N-acetyl-alpha-D-muramoyl-L-alanyl-D-glutamate</name>
        <dbReference type="ChEBI" id="CHEBI:83900"/>
    </ligand>
</feature>
<dbReference type="GO" id="GO:0051301">
    <property type="term" value="P:cell division"/>
    <property type="evidence" value="ECO:0007669"/>
    <property type="project" value="UniProtKB-KW"/>
</dbReference>
<dbReference type="PANTHER" id="PTHR23135:SF4">
    <property type="entry name" value="UDP-N-ACETYLMURAMOYL-L-ALANYL-D-GLUTAMATE--2,6-DIAMINOPIMELATE LIGASE MURE HOMOLOG, CHLOROPLASTIC"/>
    <property type="match status" value="1"/>
</dbReference>
<evidence type="ECO:0000313" key="15">
    <source>
        <dbReference type="Proteomes" id="UP000553343"/>
    </source>
</evidence>
<dbReference type="Gene3D" id="3.90.190.20">
    <property type="entry name" value="Mur ligase, C-terminal domain"/>
    <property type="match status" value="2"/>
</dbReference>
<accession>A0A850T601</accession>
<evidence type="ECO:0000259" key="12">
    <source>
        <dbReference type="Pfam" id="PF02875"/>
    </source>
</evidence>
<dbReference type="AlphaFoldDB" id="A0A850T601"/>
<keyword evidence="5 8" id="KW-0131">Cell cycle</keyword>
<comment type="caution">
    <text evidence="7">Lacks conserved residue(s) required for the propagation of feature annotation.</text>
</comment>
<keyword evidence="8" id="KW-0067">ATP-binding</keyword>
<feature type="binding site" evidence="7">
    <location>
        <position position="187"/>
    </location>
    <ligand>
        <name>UDP-N-acetyl-alpha-D-muramoyl-L-alanyl-D-glutamate</name>
        <dbReference type="ChEBI" id="CHEBI:83900"/>
    </ligand>
</feature>
<proteinExistence type="inferred from homology"/>
<dbReference type="GO" id="GO:0047480">
    <property type="term" value="F:UDP-N-acetylmuramoyl-tripeptide-D-alanyl-D-alanine ligase activity"/>
    <property type="evidence" value="ECO:0007669"/>
    <property type="project" value="UniProtKB-UniRule"/>
</dbReference>
<feature type="binding site" evidence="7">
    <location>
        <position position="195"/>
    </location>
    <ligand>
        <name>UDP-N-acetyl-alpha-D-muramoyl-L-alanyl-D-glutamate</name>
        <dbReference type="ChEBI" id="CHEBI:83900"/>
    </ligand>
</feature>
<keyword evidence="8" id="KW-0963">Cytoplasm</keyword>
<feature type="domain" description="Mur ligase central" evidence="13">
    <location>
        <begin position="642"/>
        <end position="832"/>
    </location>
</feature>
<dbReference type="GO" id="GO:0005737">
    <property type="term" value="C:cytoplasm"/>
    <property type="evidence" value="ECO:0007669"/>
    <property type="project" value="UniProtKB-SubCell"/>
</dbReference>
<feature type="binding site" evidence="7">
    <location>
        <position position="393"/>
    </location>
    <ligand>
        <name>meso-2,6-diaminopimelate</name>
        <dbReference type="ChEBI" id="CHEBI:57791"/>
    </ligand>
</feature>
<evidence type="ECO:0000256" key="8">
    <source>
        <dbReference type="HAMAP-Rule" id="MF_02019"/>
    </source>
</evidence>
<keyword evidence="8 14" id="KW-0436">Ligase</keyword>
<dbReference type="InterPro" id="IPR013221">
    <property type="entry name" value="Mur_ligase_cen"/>
</dbReference>
<dbReference type="Gene3D" id="3.40.1190.10">
    <property type="entry name" value="Mur-like, catalytic domain"/>
    <property type="match status" value="2"/>
</dbReference>
<dbReference type="GO" id="GO:0005524">
    <property type="term" value="F:ATP binding"/>
    <property type="evidence" value="ECO:0007669"/>
    <property type="project" value="UniProtKB-UniRule"/>
</dbReference>
<dbReference type="Proteomes" id="UP000553343">
    <property type="component" value="Unassembled WGS sequence"/>
</dbReference>
<evidence type="ECO:0000256" key="9">
    <source>
        <dbReference type="RuleBase" id="RU004135"/>
    </source>
</evidence>
<organism evidence="14 15">
    <name type="scientific">Desulfobacter latus</name>
    <dbReference type="NCBI Taxonomy" id="2292"/>
    <lineage>
        <taxon>Bacteria</taxon>
        <taxon>Pseudomonadati</taxon>
        <taxon>Thermodesulfobacteriota</taxon>
        <taxon>Desulfobacteria</taxon>
        <taxon>Desulfobacterales</taxon>
        <taxon>Desulfobacteraceae</taxon>
        <taxon>Desulfobacter</taxon>
    </lineage>
</organism>
<feature type="binding site" evidence="7">
    <location>
        <position position="193"/>
    </location>
    <ligand>
        <name>UDP-N-acetyl-alpha-D-muramoyl-L-alanyl-D-glutamate</name>
        <dbReference type="ChEBI" id="CHEBI:83900"/>
    </ligand>
</feature>
<dbReference type="InterPro" id="IPR036565">
    <property type="entry name" value="Mur-like_cat_sf"/>
</dbReference>
<comment type="PTM">
    <text evidence="7">Carboxylation is probably crucial for Mg(2+) binding and, consequently, for the gamma-phosphate positioning of ATP.</text>
</comment>
<evidence type="ECO:0000256" key="4">
    <source>
        <dbReference type="ARBA" id="ARBA00022984"/>
    </source>
</evidence>
<feature type="binding site" evidence="7">
    <location>
        <position position="486"/>
    </location>
    <ligand>
        <name>meso-2,6-diaminopimelate</name>
        <dbReference type="ChEBI" id="CHEBI:57791"/>
    </ligand>
</feature>
<evidence type="ECO:0000256" key="3">
    <source>
        <dbReference type="ARBA" id="ARBA00022960"/>
    </source>
</evidence>
<comment type="function">
    <text evidence="7">Catalyzes the addition of meso-diaminopimelic acid to the nucleotide precursor UDP-N-acetylmuramoyl-L-alanyl-D-glutamate (UMAG) in the biosynthesis of bacterial cell-wall peptidoglycan.</text>
</comment>
<dbReference type="InterPro" id="IPR035911">
    <property type="entry name" value="MurE/MurF_N"/>
</dbReference>
<dbReference type="EC" id="6.3.2.13" evidence="7"/>
<dbReference type="NCBIfam" id="TIGR01143">
    <property type="entry name" value="murF"/>
    <property type="match status" value="1"/>
</dbReference>
<dbReference type="EMBL" id="JACADJ010000017">
    <property type="protein sequence ID" value="NWH04762.1"/>
    <property type="molecule type" value="Genomic_DNA"/>
</dbReference>
<evidence type="ECO:0000256" key="5">
    <source>
        <dbReference type="ARBA" id="ARBA00023306"/>
    </source>
</evidence>
<feature type="domain" description="Mur ligase C-terminal" evidence="12">
    <location>
        <begin position="344"/>
        <end position="484"/>
    </location>
</feature>
<feature type="domain" description="Mur ligase central" evidence="13">
    <location>
        <begin position="116"/>
        <end position="322"/>
    </location>
</feature>
<dbReference type="InterPro" id="IPR005761">
    <property type="entry name" value="UDP-N-AcMur-Glu-dNH2Pim_ligase"/>
</dbReference>
<name>A0A850T601_9BACT</name>
<feature type="modified residue" description="N6-carboxylysine" evidence="7">
    <location>
        <position position="227"/>
    </location>
</feature>
<feature type="short sequence motif" description="Meso-diaminopimelate recognition motif" evidence="7">
    <location>
        <begin position="417"/>
        <end position="420"/>
    </location>
</feature>
<dbReference type="SUPFAM" id="SSF53623">
    <property type="entry name" value="MurD-like peptide ligases, catalytic domain"/>
    <property type="match status" value="2"/>
</dbReference>
<dbReference type="InterPro" id="IPR004101">
    <property type="entry name" value="Mur_ligase_C"/>
</dbReference>
<comment type="caution">
    <text evidence="14">The sequence shown here is derived from an EMBL/GenBank/DDBJ whole genome shotgun (WGS) entry which is preliminary data.</text>
</comment>
<dbReference type="HAMAP" id="MF_02019">
    <property type="entry name" value="MurF"/>
    <property type="match status" value="1"/>
</dbReference>
<dbReference type="GO" id="GO:0071555">
    <property type="term" value="P:cell wall organization"/>
    <property type="evidence" value="ECO:0007669"/>
    <property type="project" value="UniProtKB-KW"/>
</dbReference>
<feature type="binding site" evidence="7">
    <location>
        <begin position="118"/>
        <end position="124"/>
    </location>
    <ligand>
        <name>ATP</name>
        <dbReference type="ChEBI" id="CHEBI:30616"/>
    </ligand>
</feature>
<dbReference type="NCBIfam" id="TIGR01085">
    <property type="entry name" value="murE"/>
    <property type="match status" value="1"/>
</dbReference>
<dbReference type="SUPFAM" id="SSF63418">
    <property type="entry name" value="MurE/MurF N-terminal domain"/>
    <property type="match status" value="2"/>
</dbReference>
<dbReference type="NCBIfam" id="NF001126">
    <property type="entry name" value="PRK00139.1-4"/>
    <property type="match status" value="1"/>
</dbReference>
<dbReference type="GO" id="GO:0008360">
    <property type="term" value="P:regulation of cell shape"/>
    <property type="evidence" value="ECO:0007669"/>
    <property type="project" value="UniProtKB-KW"/>
</dbReference>
<dbReference type="Pfam" id="PF02875">
    <property type="entry name" value="Mur_ligase_C"/>
    <property type="match status" value="2"/>
</dbReference>
<dbReference type="EC" id="6.3.2.10" evidence="8"/>
<keyword evidence="4 8" id="KW-0573">Peptidoglycan synthesis</keyword>
<comment type="pathway">
    <text evidence="8 9">Cell wall biogenesis; peptidoglycan biosynthesis.</text>
</comment>
<comment type="cofactor">
    <cofactor evidence="7">
        <name>Mg(2+)</name>
        <dbReference type="ChEBI" id="CHEBI:18420"/>
    </cofactor>
</comment>
<comment type="subcellular location">
    <subcellularLocation>
        <location evidence="8 9">Cytoplasm</location>
    </subcellularLocation>
</comment>
<evidence type="ECO:0000256" key="7">
    <source>
        <dbReference type="HAMAP-Rule" id="MF_00208"/>
    </source>
</evidence>
<feature type="binding site" evidence="7">
    <location>
        <position position="482"/>
    </location>
    <ligand>
        <name>meso-2,6-diaminopimelate</name>
        <dbReference type="ChEBI" id="CHEBI:57791"/>
    </ligand>
</feature>
<dbReference type="PANTHER" id="PTHR23135">
    <property type="entry name" value="MUR LIGASE FAMILY MEMBER"/>
    <property type="match status" value="1"/>
</dbReference>
<dbReference type="RefSeq" id="WP_178366214.1">
    <property type="nucleotide sequence ID" value="NZ_JACADJ010000017.1"/>
</dbReference>
<dbReference type="Pfam" id="PF08245">
    <property type="entry name" value="Mur_ligase_M"/>
    <property type="match status" value="2"/>
</dbReference>
<comment type="catalytic activity">
    <reaction evidence="8 10">
        <text>D-alanyl-D-alanine + UDP-N-acetyl-alpha-D-muramoyl-L-alanyl-gamma-D-glutamyl-meso-2,6-diaminopimelate + ATP = UDP-N-acetyl-alpha-D-muramoyl-L-alanyl-gamma-D-glutamyl-meso-2,6-diaminopimeloyl-D-alanyl-D-alanine + ADP + phosphate + H(+)</text>
        <dbReference type="Rhea" id="RHEA:28374"/>
        <dbReference type="ChEBI" id="CHEBI:15378"/>
        <dbReference type="ChEBI" id="CHEBI:30616"/>
        <dbReference type="ChEBI" id="CHEBI:43474"/>
        <dbReference type="ChEBI" id="CHEBI:57822"/>
        <dbReference type="ChEBI" id="CHEBI:61386"/>
        <dbReference type="ChEBI" id="CHEBI:83905"/>
        <dbReference type="ChEBI" id="CHEBI:456216"/>
        <dbReference type="EC" id="6.3.2.10"/>
    </reaction>
</comment>
<dbReference type="Pfam" id="PF01225">
    <property type="entry name" value="Mur_ligase"/>
    <property type="match status" value="2"/>
</dbReference>
<evidence type="ECO:0000256" key="1">
    <source>
        <dbReference type="ARBA" id="ARBA00005898"/>
    </source>
</evidence>
<dbReference type="Gene3D" id="3.40.1390.10">
    <property type="entry name" value="MurE/MurF, N-terminal domain"/>
    <property type="match status" value="2"/>
</dbReference>
<dbReference type="NCBIfam" id="NF001124">
    <property type="entry name" value="PRK00139.1-2"/>
    <property type="match status" value="1"/>
</dbReference>
<comment type="catalytic activity">
    <reaction evidence="7">
        <text>UDP-N-acetyl-alpha-D-muramoyl-L-alanyl-D-glutamate + meso-2,6-diaminopimelate + ATP = UDP-N-acetyl-alpha-D-muramoyl-L-alanyl-gamma-D-glutamyl-meso-2,6-diaminopimelate + ADP + phosphate + H(+)</text>
        <dbReference type="Rhea" id="RHEA:23676"/>
        <dbReference type="ChEBI" id="CHEBI:15378"/>
        <dbReference type="ChEBI" id="CHEBI:30616"/>
        <dbReference type="ChEBI" id="CHEBI:43474"/>
        <dbReference type="ChEBI" id="CHEBI:57791"/>
        <dbReference type="ChEBI" id="CHEBI:83900"/>
        <dbReference type="ChEBI" id="CHEBI:83905"/>
        <dbReference type="ChEBI" id="CHEBI:456216"/>
        <dbReference type="EC" id="6.3.2.13"/>
    </reaction>
</comment>
<gene>
    <name evidence="8" type="primary">murF</name>
    <name evidence="7" type="synonym">murE</name>
    <name evidence="14" type="ORF">HXW94_07135</name>
</gene>
<comment type="function">
    <text evidence="8 10">Involved in cell wall formation. Catalyzes the final step in the synthesis of UDP-N-acetylmuramoyl-pentapeptide, the precursor of murein.</text>
</comment>
<dbReference type="HAMAP" id="MF_00208">
    <property type="entry name" value="MurE"/>
    <property type="match status" value="1"/>
</dbReference>
<keyword evidence="2 8" id="KW-0132">Cell division</keyword>
<feature type="domain" description="Mur ligase C-terminal" evidence="12">
    <location>
        <begin position="854"/>
        <end position="980"/>
    </location>
</feature>
<dbReference type="InterPro" id="IPR005863">
    <property type="entry name" value="UDP-N-AcMur_synth"/>
</dbReference>
<dbReference type="SUPFAM" id="SSF53244">
    <property type="entry name" value="MurD-like peptide ligases, peptide-binding domain"/>
    <property type="match status" value="2"/>
</dbReference>
<comment type="similarity">
    <text evidence="1 7">Belongs to the MurCDEF family. MurE subfamily.</text>
</comment>
<keyword evidence="15" id="KW-1185">Reference proteome</keyword>
<feature type="binding site" evidence="7">
    <location>
        <begin position="417"/>
        <end position="420"/>
    </location>
    <ligand>
        <name>meso-2,6-diaminopimelate</name>
        <dbReference type="ChEBI" id="CHEBI:57791"/>
    </ligand>
</feature>
<dbReference type="GO" id="GO:0008765">
    <property type="term" value="F:UDP-N-acetylmuramoylalanyl-D-glutamate-2,6-diaminopimelate ligase activity"/>
    <property type="evidence" value="ECO:0007669"/>
    <property type="project" value="UniProtKB-UniRule"/>
</dbReference>
<reference evidence="14 15" key="1">
    <citation type="submission" date="2020-06" db="EMBL/GenBank/DDBJ databases">
        <title>High-quality draft genome of sulfate reducer Desulfobacter latus type strain AcrS2 isolated from marine sediment.</title>
        <authorList>
            <person name="Hoppe M."/>
            <person name="Larsen C.K."/>
            <person name="Marshall I.P.G."/>
            <person name="Schramm A."/>
            <person name="Marietou A.G."/>
        </authorList>
    </citation>
    <scope>NUCLEOTIDE SEQUENCE [LARGE SCALE GENOMIC DNA]</scope>
    <source>
        <strain evidence="14 15">AcRS2</strain>
    </source>
</reference>
<feature type="domain" description="Mur ligase N-terminal catalytic" evidence="11">
    <location>
        <begin position="548"/>
        <end position="628"/>
    </location>
</feature>
<dbReference type="InterPro" id="IPR036615">
    <property type="entry name" value="Mur_ligase_C_dom_sf"/>
</dbReference>
<evidence type="ECO:0000256" key="6">
    <source>
        <dbReference type="ARBA" id="ARBA00023316"/>
    </source>
</evidence>
<dbReference type="InterPro" id="IPR000713">
    <property type="entry name" value="Mur_ligase_N"/>
</dbReference>
<feature type="binding site" evidence="7">
    <location>
        <begin position="160"/>
        <end position="161"/>
    </location>
    <ligand>
        <name>UDP-N-acetyl-alpha-D-muramoyl-L-alanyl-D-glutamate</name>
        <dbReference type="ChEBI" id="CHEBI:83900"/>
    </ligand>
</feature>
<dbReference type="UniPathway" id="UPA00219"/>
<keyword evidence="6 8" id="KW-0961">Cell wall biogenesis/degradation</keyword>
<keyword evidence="3 8" id="KW-0133">Cell shape</keyword>
<feature type="domain" description="Mur ligase N-terminal catalytic" evidence="11">
    <location>
        <begin position="28"/>
        <end position="74"/>
    </location>
</feature>
<feature type="binding site" evidence="8">
    <location>
        <begin position="643"/>
        <end position="649"/>
    </location>
    <ligand>
        <name>ATP</name>
        <dbReference type="ChEBI" id="CHEBI:30616"/>
    </ligand>
</feature>
<protein>
    <recommendedName>
        <fullName evidence="7 8">Multifunctional fusion protein</fullName>
    </recommendedName>
    <domain>
        <recommendedName>
            <fullName evidence="7">UDP-N-acetylmuramoyl-L-alanyl-D-glutamate--2,6-diaminopimelate ligase</fullName>
            <ecNumber evidence="7">6.3.2.13</ecNumber>
        </recommendedName>
        <alternativeName>
            <fullName evidence="7">Meso-A2pm-adding enzyme</fullName>
        </alternativeName>
        <alternativeName>
            <fullName evidence="7">Meso-diaminopimelate-adding enzyme</fullName>
        </alternativeName>
        <alternativeName>
            <fullName evidence="7">UDP-MurNAc-L-Ala-D-Glu:meso-diaminopimelate ligase</fullName>
        </alternativeName>
        <alternativeName>
            <fullName evidence="7">UDP-MurNAc-tripeptide synthetase</fullName>
        </alternativeName>
        <alternativeName>
            <fullName evidence="7">UDP-N-acetylmuramyl-tripeptide synthetase</fullName>
        </alternativeName>
    </domain>
    <domain>
        <recommendedName>
            <fullName evidence="8">UDP-N-acetylmuramoyl-tripeptide--D-alanyl-D-alanine ligase</fullName>
            <ecNumber evidence="8">6.3.2.10</ecNumber>
        </recommendedName>
        <alternativeName>
            <fullName evidence="8">D-alanyl-D-alanine-adding enzyme</fullName>
        </alternativeName>
    </domain>
</protein>
<evidence type="ECO:0000256" key="2">
    <source>
        <dbReference type="ARBA" id="ARBA00022618"/>
    </source>
</evidence>
<keyword evidence="7" id="KW-0460">Magnesium</keyword>
<keyword evidence="8" id="KW-0547">Nucleotide-binding</keyword>
<evidence type="ECO:0000259" key="13">
    <source>
        <dbReference type="Pfam" id="PF08245"/>
    </source>
</evidence>
<dbReference type="GO" id="GO:0000287">
    <property type="term" value="F:magnesium ion binding"/>
    <property type="evidence" value="ECO:0007669"/>
    <property type="project" value="UniProtKB-UniRule"/>
</dbReference>
<evidence type="ECO:0000256" key="10">
    <source>
        <dbReference type="RuleBase" id="RU004136"/>
    </source>
</evidence>
<sequence>MRLTEILNTAEVVFTPDQEQAGIGDTAISDITCDSRQVGQGALFIAVDGYTADGHDYIHQALDNGAAAVLAQKIPRDLPRKQALQVVLSKNTRKDTAIAAANFFGHPSKDLVLVGITGTNGKTSITWLLEQIYQTCGITCGVIGTINIRYPGTTLDNPVTTPDAVCLHKTMHDMKLAGATHVIMEVSSHSLDQHRVDGCDFNAAVFTNLTQDHLDYHNGLDDYFACKRTLFTRHLGPFGDGTRGKAVINIDNQYGIRLADSLDQPVIRVSATCDADIRAIDITDDIHGLKGTLDVSGVQAPIHSKLTGRFNLENILCAAGAAFATGICPESIARGIAGLERIPGRLEKLPTELNRHIFVDYAHTPDALESILKTLAGRAPARLITVFGCGGDRDRTKRGPMGVIACRYADIAVVTSDNPRTEDPDAIIDEIIAGIRARGGKQIDPYKSNACEKGYIRMTDRAKALALAVQMSKPGDIIVAAGKGHETYQITNTGTILFDDKEHLTRACNSALTPRPWGVTDLSSALGCHAVTVLGQKSVTDAKRSVFKGISTDSRTMAPDMVFLALAGDRFDGHGFIPGLAEKGVSAFVVSQGYLDTLDLNQKRRMDKGRICFFEVPDTRVALGHLARYHRMRSNARIAALTGSNGKTSIRKMAQNIFCRHHDTLATRGNLNNEIGLPLTLLRLADIHEWAVVEMGMSHPGEIARLTAIARPDIAMVTNTHGSHMEGVGSLENVARAKAEIFKGLTPGGTAIIFADDPRRDILIQGAKESTDTANIMLFGTRPDSDVRLSEISVTDHGIAFFLAMDGPPRHYTVPSPAPFMAFNAAAAAALAKAAGIDKTDITRGLDAFVPVQGRMQIRHLANGLHLIDDTYNANPRSVDQALKVLNHLAGSNRGIAVLGDMLELGDQSRRHHRQVGHLVAALSPAKLLLFGTQVAQIREGALEKGYPKARITMGSKKELGETLKTSTKHENWILLKGSRGMAMETLIPILEEIPAEKAN</sequence>
<dbReference type="GO" id="GO:0009252">
    <property type="term" value="P:peptidoglycan biosynthetic process"/>
    <property type="evidence" value="ECO:0007669"/>
    <property type="project" value="UniProtKB-UniRule"/>
</dbReference>
<evidence type="ECO:0000259" key="11">
    <source>
        <dbReference type="Pfam" id="PF01225"/>
    </source>
</evidence>
<evidence type="ECO:0000313" key="14">
    <source>
        <dbReference type="EMBL" id="NWH04762.1"/>
    </source>
</evidence>